<evidence type="ECO:0000313" key="10">
    <source>
        <dbReference type="EMBL" id="MDN0076341.1"/>
    </source>
</evidence>
<name>A0ABT7XRB3_9NEIS</name>
<dbReference type="Gene3D" id="3.30.1330.60">
    <property type="entry name" value="OmpA-like domain"/>
    <property type="match status" value="1"/>
</dbReference>
<dbReference type="Pfam" id="PF00691">
    <property type="entry name" value="OmpA"/>
    <property type="match status" value="1"/>
</dbReference>
<evidence type="ECO:0000259" key="9">
    <source>
        <dbReference type="PROSITE" id="PS51123"/>
    </source>
</evidence>
<dbReference type="SUPFAM" id="SSF103088">
    <property type="entry name" value="OmpA-like"/>
    <property type="match status" value="1"/>
</dbReference>
<evidence type="ECO:0000256" key="8">
    <source>
        <dbReference type="SAM" id="Phobius"/>
    </source>
</evidence>
<accession>A0ABT7XRB3</accession>
<evidence type="ECO:0000313" key="11">
    <source>
        <dbReference type="Proteomes" id="UP001168540"/>
    </source>
</evidence>
<gene>
    <name evidence="10" type="primary">motD</name>
    <name evidence="10" type="ORF">QU481_15820</name>
</gene>
<keyword evidence="10" id="KW-0282">Flagellum</keyword>
<dbReference type="PANTHER" id="PTHR30329:SF20">
    <property type="entry name" value="EXPORTED PROTEIN"/>
    <property type="match status" value="1"/>
</dbReference>
<dbReference type="Pfam" id="PF13677">
    <property type="entry name" value="MotB_plug"/>
    <property type="match status" value="1"/>
</dbReference>
<dbReference type="InterPro" id="IPR050330">
    <property type="entry name" value="Bact_OuterMem_StrucFunc"/>
</dbReference>
<dbReference type="CDD" id="cd07185">
    <property type="entry name" value="OmpA_C-like"/>
    <property type="match status" value="1"/>
</dbReference>
<reference evidence="10" key="1">
    <citation type="submission" date="2023-06" db="EMBL/GenBank/DDBJ databases">
        <authorList>
            <person name="Zhang S."/>
        </authorList>
    </citation>
    <scope>NUCLEOTIDE SEQUENCE</scope>
    <source>
        <strain evidence="10">SG2303</strain>
    </source>
</reference>
<keyword evidence="11" id="KW-1185">Reference proteome</keyword>
<keyword evidence="3" id="KW-1003">Cell membrane</keyword>
<dbReference type="NCBIfam" id="NF006541">
    <property type="entry name" value="PRK09038.1"/>
    <property type="match status" value="1"/>
</dbReference>
<keyword evidence="5 8" id="KW-1133">Transmembrane helix</keyword>
<sequence length="261" mass="28348">MARRPYQEEPDNHERWLVSYADFITLLFAFFVVMYAISSINEGKYKVLSSAILNAFRPVGDLSIGATPPTGGANTMIQVPRPKPVAQAIKDLKAKEQAKMTGLVTDLNKVLRPLVTGGQVQISQTEQGVAIQIKDSALFQTGQATPSPQSVTVLAQVAKVLSPVDNPIRVEGFSDNVPIRTTTYPSNWELSAARAGSVVRLFQENGIVAQRLVAIGRAENLPIADNAQSEGRAQNRRVAISVLTHKDPITTRDASEIMADQ</sequence>
<proteinExistence type="inferred from homology"/>
<keyword evidence="10" id="KW-0969">Cilium</keyword>
<evidence type="ECO:0000256" key="3">
    <source>
        <dbReference type="ARBA" id="ARBA00022475"/>
    </source>
</evidence>
<dbReference type="InterPro" id="IPR025713">
    <property type="entry name" value="MotB-like_N_dom"/>
</dbReference>
<organism evidence="10 11">
    <name type="scientific">Crenobacter oryzisoli</name>
    <dbReference type="NCBI Taxonomy" id="3056844"/>
    <lineage>
        <taxon>Bacteria</taxon>
        <taxon>Pseudomonadati</taxon>
        <taxon>Pseudomonadota</taxon>
        <taxon>Betaproteobacteria</taxon>
        <taxon>Neisseriales</taxon>
        <taxon>Neisseriaceae</taxon>
        <taxon>Crenobacter</taxon>
    </lineage>
</organism>
<comment type="similarity">
    <text evidence="2">Belongs to the MotB family.</text>
</comment>
<protein>
    <submittedName>
        <fullName evidence="10">Flagellar motor protein MotD</fullName>
    </submittedName>
</protein>
<evidence type="ECO:0000256" key="1">
    <source>
        <dbReference type="ARBA" id="ARBA00004162"/>
    </source>
</evidence>
<evidence type="ECO:0000256" key="5">
    <source>
        <dbReference type="ARBA" id="ARBA00022989"/>
    </source>
</evidence>
<dbReference type="Proteomes" id="UP001168540">
    <property type="component" value="Unassembled WGS sequence"/>
</dbReference>
<dbReference type="InterPro" id="IPR006665">
    <property type="entry name" value="OmpA-like"/>
</dbReference>
<dbReference type="RefSeq" id="WP_289830997.1">
    <property type="nucleotide sequence ID" value="NZ_JAUEDK010000031.1"/>
</dbReference>
<keyword evidence="10" id="KW-0966">Cell projection</keyword>
<feature type="domain" description="OmpA-like" evidence="9">
    <location>
        <begin position="126"/>
        <end position="246"/>
    </location>
</feature>
<evidence type="ECO:0000256" key="7">
    <source>
        <dbReference type="PROSITE-ProRule" id="PRU00473"/>
    </source>
</evidence>
<comment type="caution">
    <text evidence="10">The sequence shown here is derived from an EMBL/GenBank/DDBJ whole genome shotgun (WGS) entry which is preliminary data.</text>
</comment>
<evidence type="ECO:0000256" key="2">
    <source>
        <dbReference type="ARBA" id="ARBA00008914"/>
    </source>
</evidence>
<evidence type="ECO:0000256" key="4">
    <source>
        <dbReference type="ARBA" id="ARBA00022692"/>
    </source>
</evidence>
<evidence type="ECO:0000256" key="6">
    <source>
        <dbReference type="ARBA" id="ARBA00023136"/>
    </source>
</evidence>
<feature type="transmembrane region" description="Helical" evidence="8">
    <location>
        <begin position="20"/>
        <end position="37"/>
    </location>
</feature>
<comment type="subcellular location">
    <subcellularLocation>
        <location evidence="1">Cell membrane</location>
        <topology evidence="1">Single-pass membrane protein</topology>
    </subcellularLocation>
</comment>
<keyword evidence="6 7" id="KW-0472">Membrane</keyword>
<dbReference type="InterPro" id="IPR036737">
    <property type="entry name" value="OmpA-like_sf"/>
</dbReference>
<keyword evidence="4 8" id="KW-0812">Transmembrane</keyword>
<dbReference type="PROSITE" id="PS51123">
    <property type="entry name" value="OMPA_2"/>
    <property type="match status" value="1"/>
</dbReference>
<dbReference type="PANTHER" id="PTHR30329">
    <property type="entry name" value="STATOR ELEMENT OF FLAGELLAR MOTOR COMPLEX"/>
    <property type="match status" value="1"/>
</dbReference>
<dbReference type="EMBL" id="JAUEDK010000031">
    <property type="protein sequence ID" value="MDN0076341.1"/>
    <property type="molecule type" value="Genomic_DNA"/>
</dbReference>